<protein>
    <submittedName>
        <fullName evidence="4">Porin family protein</fullName>
    </submittedName>
</protein>
<evidence type="ECO:0000259" key="3">
    <source>
        <dbReference type="Pfam" id="PF13505"/>
    </source>
</evidence>
<dbReference type="SUPFAM" id="SSF56925">
    <property type="entry name" value="OMPA-like"/>
    <property type="match status" value="1"/>
</dbReference>
<dbReference type="InterPro" id="IPR027385">
    <property type="entry name" value="Beta-barrel_OMP"/>
</dbReference>
<evidence type="ECO:0000256" key="1">
    <source>
        <dbReference type="ARBA" id="ARBA00022729"/>
    </source>
</evidence>
<feature type="chain" id="PRO_5046660385" evidence="2">
    <location>
        <begin position="24"/>
        <end position="185"/>
    </location>
</feature>
<dbReference type="InterPro" id="IPR011250">
    <property type="entry name" value="OMP/PagP_B-barrel"/>
</dbReference>
<keyword evidence="1 2" id="KW-0732">Signal</keyword>
<evidence type="ECO:0000313" key="4">
    <source>
        <dbReference type="EMBL" id="MBR7890108.1"/>
    </source>
</evidence>
<reference evidence="5" key="1">
    <citation type="submission" date="2023-07" db="EMBL/GenBank/DDBJ databases">
        <title>Marinomonas vulgaris A79, complete genome.</title>
        <authorList>
            <person name="Ying J.-J."/>
        </authorList>
    </citation>
    <scope>NUCLEOTIDE SEQUENCE [LARGE SCALE GENOMIC DNA]</scope>
    <source>
        <strain evidence="5">A79</strain>
    </source>
</reference>
<accession>A0ABS5HEQ2</accession>
<keyword evidence="5" id="KW-1185">Reference proteome</keyword>
<evidence type="ECO:0000256" key="2">
    <source>
        <dbReference type="SAM" id="SignalP"/>
    </source>
</evidence>
<organism evidence="4 5">
    <name type="scientific">Marinomonas vulgaris</name>
    <dbReference type="NCBI Taxonomy" id="2823372"/>
    <lineage>
        <taxon>Bacteria</taxon>
        <taxon>Pseudomonadati</taxon>
        <taxon>Pseudomonadota</taxon>
        <taxon>Gammaproteobacteria</taxon>
        <taxon>Oceanospirillales</taxon>
        <taxon>Oceanospirillaceae</taxon>
        <taxon>Marinomonas</taxon>
    </lineage>
</organism>
<dbReference type="RefSeq" id="WP_211537526.1">
    <property type="nucleotide sequence ID" value="NZ_JAGSSV010000029.1"/>
</dbReference>
<comment type="caution">
    <text evidence="4">The sequence shown here is derived from an EMBL/GenBank/DDBJ whole genome shotgun (WGS) entry which is preliminary data.</text>
</comment>
<gene>
    <name evidence="4" type="ORF">J9B83_14435</name>
</gene>
<dbReference type="Proteomes" id="UP000679722">
    <property type="component" value="Unassembled WGS sequence"/>
</dbReference>
<dbReference type="Pfam" id="PF13505">
    <property type="entry name" value="OMP_b-brl"/>
    <property type="match status" value="1"/>
</dbReference>
<name>A0ABS5HEQ2_9GAMM</name>
<feature type="signal peptide" evidence="2">
    <location>
        <begin position="1"/>
        <end position="23"/>
    </location>
</feature>
<dbReference type="Gene3D" id="2.40.160.20">
    <property type="match status" value="1"/>
</dbReference>
<feature type="domain" description="Outer membrane protein beta-barrel" evidence="3">
    <location>
        <begin position="22"/>
        <end position="182"/>
    </location>
</feature>
<proteinExistence type="predicted"/>
<evidence type="ECO:0000313" key="5">
    <source>
        <dbReference type="Proteomes" id="UP000679722"/>
    </source>
</evidence>
<dbReference type="EMBL" id="JAGSSV010000029">
    <property type="protein sequence ID" value="MBR7890108.1"/>
    <property type="molecule type" value="Genomic_DNA"/>
</dbReference>
<sequence>MFRKTALVVLGMSTYLTSNIALAENQYVGGSLAFAEYSEDGVDDDASLNVLIGRFGTYLNENFAVEARLGMGVGDDSVSASNGTDDVSIDLELDHMYGLYIRAGQQVENFYPYAVAGMTKGKLSLSAKVNNSSVSISDSASGFSYGFGTDFDLGNNLALNFEYMNYIEKDDYQFDAFSFGIISKF</sequence>